<reference evidence="3 4" key="1">
    <citation type="submission" date="2015-12" db="EMBL/GenBank/DDBJ databases">
        <title>The genome of Folsomia candida.</title>
        <authorList>
            <person name="Faddeeva A."/>
            <person name="Derks M.F."/>
            <person name="Anvar Y."/>
            <person name="Smit S."/>
            <person name="Van Straalen N."/>
            <person name="Roelofs D."/>
        </authorList>
    </citation>
    <scope>NUCLEOTIDE SEQUENCE [LARGE SCALE GENOMIC DNA]</scope>
    <source>
        <strain evidence="3 4">VU population</strain>
        <tissue evidence="3">Whole body</tissue>
    </source>
</reference>
<dbReference type="Proteomes" id="UP000198287">
    <property type="component" value="Unassembled WGS sequence"/>
</dbReference>
<evidence type="ECO:0000313" key="3">
    <source>
        <dbReference type="EMBL" id="OXA53912.1"/>
    </source>
</evidence>
<evidence type="ECO:0000256" key="1">
    <source>
        <dbReference type="SAM" id="Phobius"/>
    </source>
</evidence>
<keyword evidence="1" id="KW-1133">Transmembrane helix</keyword>
<proteinExistence type="predicted"/>
<dbReference type="EMBL" id="LNIX01000005">
    <property type="protein sequence ID" value="OXA53912.1"/>
    <property type="molecule type" value="Genomic_DNA"/>
</dbReference>
<keyword evidence="3" id="KW-0489">Methyltransferase</keyword>
<keyword evidence="1" id="KW-0812">Transmembrane</keyword>
<feature type="domain" description="Methyltransferase" evidence="2">
    <location>
        <begin position="85"/>
        <end position="262"/>
    </location>
</feature>
<dbReference type="Pfam" id="PF13383">
    <property type="entry name" value="Methyltransf_22"/>
    <property type="match status" value="1"/>
</dbReference>
<dbReference type="PANTHER" id="PTHR32026">
    <property type="entry name" value="METHYLTRANSFERASE-LIKE PROTEIN 24"/>
    <property type="match status" value="1"/>
</dbReference>
<protein>
    <submittedName>
        <fullName evidence="3">Methyltransferase-like protein 24</fullName>
    </submittedName>
</protein>
<dbReference type="GO" id="GO:0008168">
    <property type="term" value="F:methyltransferase activity"/>
    <property type="evidence" value="ECO:0007669"/>
    <property type="project" value="UniProtKB-KW"/>
</dbReference>
<gene>
    <name evidence="3" type="ORF">Fcan01_10881</name>
</gene>
<dbReference type="GO" id="GO:0032259">
    <property type="term" value="P:methylation"/>
    <property type="evidence" value="ECO:0007669"/>
    <property type="project" value="UniProtKB-KW"/>
</dbReference>
<feature type="transmembrane region" description="Helical" evidence="1">
    <location>
        <begin position="12"/>
        <end position="33"/>
    </location>
</feature>
<keyword evidence="1" id="KW-0472">Membrane</keyword>
<organism evidence="3 4">
    <name type="scientific">Folsomia candida</name>
    <name type="common">Springtail</name>
    <dbReference type="NCBI Taxonomy" id="158441"/>
    <lineage>
        <taxon>Eukaryota</taxon>
        <taxon>Metazoa</taxon>
        <taxon>Ecdysozoa</taxon>
        <taxon>Arthropoda</taxon>
        <taxon>Hexapoda</taxon>
        <taxon>Collembola</taxon>
        <taxon>Entomobryomorpha</taxon>
        <taxon>Isotomoidea</taxon>
        <taxon>Isotomidae</taxon>
        <taxon>Proisotominae</taxon>
        <taxon>Folsomia</taxon>
    </lineage>
</organism>
<accession>A0A226E8L0</accession>
<comment type="caution">
    <text evidence="3">The sequence shown here is derived from an EMBL/GenBank/DDBJ whole genome shotgun (WGS) entry which is preliminary data.</text>
</comment>
<keyword evidence="4" id="KW-1185">Reference proteome</keyword>
<dbReference type="STRING" id="158441.A0A226E8L0"/>
<keyword evidence="3" id="KW-0808">Transferase</keyword>
<name>A0A226E8L0_FOLCA</name>
<dbReference type="PANTHER" id="PTHR32026:SF10">
    <property type="entry name" value="METHYLTRANSFERASE-LIKE PROTEIN 24-RELATED"/>
    <property type="match status" value="1"/>
</dbReference>
<dbReference type="OrthoDB" id="10006218at2759"/>
<dbReference type="InterPro" id="IPR026913">
    <property type="entry name" value="METTL24"/>
</dbReference>
<evidence type="ECO:0000313" key="4">
    <source>
        <dbReference type="Proteomes" id="UP000198287"/>
    </source>
</evidence>
<dbReference type="AlphaFoldDB" id="A0A226E8L0"/>
<evidence type="ECO:0000259" key="2">
    <source>
        <dbReference type="Pfam" id="PF13383"/>
    </source>
</evidence>
<dbReference type="InterPro" id="IPR025714">
    <property type="entry name" value="Methyltranfer_dom"/>
</dbReference>
<sequence length="271" mass="30996">MTTSTFTRIISCPKFAFTIGFVLAITIIIISWYKTSQKIADNTHQYCSQPLKSPSYYQSYIQAEIDFRSRFLQKLKPFLQGASSPWRNNWGIYFWDAFIPTMTCPHFLSRVGGPAGGGKWVCGFELYTSYEQISLQDGGFLDVPCVLYSFGVGPDSSFEAEFLSRTNCSVHMFDHTIGAPAEGPGSRLPPGMEHRWTFENKGLGNKESHDGIQTLGHVMRTYGHKWIDFLKVDIEWSEYSAFNQIMEEFEIFPFGQLNLEIHLQARGDYFF</sequence>